<dbReference type="OrthoDB" id="16692at2759"/>
<dbReference type="InterPro" id="IPR029021">
    <property type="entry name" value="Prot-tyrosine_phosphatase-like"/>
</dbReference>
<dbReference type="Proteomes" id="UP000037460">
    <property type="component" value="Unassembled WGS sequence"/>
</dbReference>
<evidence type="ECO:0000259" key="2">
    <source>
        <dbReference type="PROSITE" id="PS50056"/>
    </source>
</evidence>
<dbReference type="AlphaFoldDB" id="A0A0M0JM34"/>
<dbReference type="SUPFAM" id="SSF52799">
    <property type="entry name" value="(Phosphotyrosine protein) phosphatases II"/>
    <property type="match status" value="1"/>
</dbReference>
<dbReference type="InterPro" id="IPR000387">
    <property type="entry name" value="Tyr_Pase_dom"/>
</dbReference>
<name>A0A0M0JM34_9EUKA</name>
<evidence type="ECO:0000259" key="3">
    <source>
        <dbReference type="PROSITE" id="PS51181"/>
    </source>
</evidence>
<dbReference type="PROSITE" id="PS51181">
    <property type="entry name" value="PPASE_TENSIN"/>
    <property type="match status" value="1"/>
</dbReference>
<protein>
    <submittedName>
        <fullName evidence="4">Phosphatase and tensin-like protein</fullName>
    </submittedName>
</protein>
<dbReference type="GO" id="GO:0005829">
    <property type="term" value="C:cytosol"/>
    <property type="evidence" value="ECO:0007669"/>
    <property type="project" value="TreeGrafter"/>
</dbReference>
<keyword evidence="5" id="KW-1185">Reference proteome</keyword>
<keyword evidence="1" id="KW-0378">Hydrolase</keyword>
<accession>A0A0M0JM34</accession>
<evidence type="ECO:0000256" key="1">
    <source>
        <dbReference type="ARBA" id="ARBA00022801"/>
    </source>
</evidence>
<dbReference type="PROSITE" id="PS50056">
    <property type="entry name" value="TYR_PHOSPHATASE_2"/>
    <property type="match status" value="1"/>
</dbReference>
<evidence type="ECO:0000313" key="4">
    <source>
        <dbReference type="EMBL" id="KOO27639.1"/>
    </source>
</evidence>
<comment type="caution">
    <text evidence="4">The sequence shown here is derived from an EMBL/GenBank/DDBJ whole genome shotgun (WGS) entry which is preliminary data.</text>
</comment>
<dbReference type="InterPro" id="IPR029023">
    <property type="entry name" value="Tensin_phosphatase"/>
</dbReference>
<dbReference type="InterPro" id="IPR051281">
    <property type="entry name" value="Dual-spec_lipid-protein_phosph"/>
</dbReference>
<dbReference type="Gene3D" id="3.90.190.10">
    <property type="entry name" value="Protein tyrosine phosphatase superfamily"/>
    <property type="match status" value="1"/>
</dbReference>
<reference evidence="5" key="1">
    <citation type="journal article" date="2015" name="PLoS Genet.">
        <title>Genome Sequence and Transcriptome Analyses of Chrysochromulina tobin: Metabolic Tools for Enhanced Algal Fitness in the Prominent Order Prymnesiales (Haptophyceae).</title>
        <authorList>
            <person name="Hovde B.T."/>
            <person name="Deodato C.R."/>
            <person name="Hunsperger H.M."/>
            <person name="Ryken S.A."/>
            <person name="Yost W."/>
            <person name="Jha R.K."/>
            <person name="Patterson J."/>
            <person name="Monnat R.J. Jr."/>
            <person name="Barlow S.B."/>
            <person name="Starkenburg S.R."/>
            <person name="Cattolico R.A."/>
        </authorList>
    </citation>
    <scope>NUCLEOTIDE SEQUENCE</scope>
    <source>
        <strain evidence="5">CCMP291</strain>
    </source>
</reference>
<dbReference type="Pfam" id="PF22785">
    <property type="entry name" value="Tc-R-P"/>
    <property type="match status" value="1"/>
</dbReference>
<gene>
    <name evidence="4" type="ORF">Ctob_004562</name>
</gene>
<evidence type="ECO:0000313" key="5">
    <source>
        <dbReference type="Proteomes" id="UP000037460"/>
    </source>
</evidence>
<dbReference type="GO" id="GO:0016314">
    <property type="term" value="F:phosphatidylinositol-3,4,5-trisphosphate 3-phosphatase activity"/>
    <property type="evidence" value="ECO:0007669"/>
    <property type="project" value="TreeGrafter"/>
</dbReference>
<feature type="domain" description="Phosphatase tensin-type" evidence="3">
    <location>
        <begin position="52"/>
        <end position="227"/>
    </location>
</feature>
<sequence length="428" mass="46750">MQRRIESLEVEALETRGSNKDATWTQSLTAVASGVTDVPFRVARHLVSGSKRRTQTDTFDLDLTYIVPRVIALGLPSSSFESWYRNPLSDVRSFMDGQHGGRYAMVNLCDERDYLDTDWPGAVRVMRYPFADHHAPALRALDAFCDRAYAFMEGDQANVLAVHCKAGKGRTGVMVCAFLLRIGHAECPSADAAIHFFRSARTTDLDAINQPSQVRCVRMYEQLLRCEGVERRAQLLEGATVVLKAVTLSSAPGAYFASSGAPRADADSLLNPWYLRLELLALTTASPTADGIQTLRSSICTCGPVRCAPFQPAVRFELPGDGLLLRGDFELRLSNNGLLTEERLGWATLHTGFLARMLKPLPYGGALYKEDVDGAHKDARFPAAWRIELEYALSGEESSQANGVVQGGVAGAAVAPLAVVRDNAPALW</sequence>
<dbReference type="InterPro" id="IPR016130">
    <property type="entry name" value="Tyr_Pase_AS"/>
</dbReference>
<dbReference type="EMBL" id="JWZX01002690">
    <property type="protein sequence ID" value="KOO27639.1"/>
    <property type="molecule type" value="Genomic_DNA"/>
</dbReference>
<dbReference type="PANTHER" id="PTHR12305">
    <property type="entry name" value="PHOSPHATASE WITH HOMOLOGY TO TENSIN"/>
    <property type="match status" value="1"/>
</dbReference>
<feature type="domain" description="Tyrosine specific protein phosphatases" evidence="2">
    <location>
        <begin position="142"/>
        <end position="212"/>
    </location>
</feature>
<organism evidence="4 5">
    <name type="scientific">Chrysochromulina tobinii</name>
    <dbReference type="NCBI Taxonomy" id="1460289"/>
    <lineage>
        <taxon>Eukaryota</taxon>
        <taxon>Haptista</taxon>
        <taxon>Haptophyta</taxon>
        <taxon>Prymnesiophyceae</taxon>
        <taxon>Prymnesiales</taxon>
        <taxon>Chrysochromulinaceae</taxon>
        <taxon>Chrysochromulina</taxon>
    </lineage>
</organism>
<dbReference type="PROSITE" id="PS00383">
    <property type="entry name" value="TYR_PHOSPHATASE_1"/>
    <property type="match status" value="1"/>
</dbReference>
<proteinExistence type="predicted"/>